<dbReference type="GO" id="GO:0004177">
    <property type="term" value="F:aminopeptidase activity"/>
    <property type="evidence" value="ECO:0007669"/>
    <property type="project" value="UniProtKB-KW"/>
</dbReference>
<dbReference type="NCBIfam" id="TIGR00500">
    <property type="entry name" value="met_pdase_I"/>
    <property type="match status" value="1"/>
</dbReference>
<feature type="binding site" evidence="6">
    <location>
        <position position="100"/>
    </location>
    <ligand>
        <name>a divalent metal cation</name>
        <dbReference type="ChEBI" id="CHEBI:60240"/>
        <label>1</label>
    </ligand>
</feature>
<feature type="domain" description="Peptidase M24" evidence="8">
    <location>
        <begin position="18"/>
        <end position="261"/>
    </location>
</feature>
<accession>A0ABX5EGD6</accession>
<keyword evidence="5 6" id="KW-0378">Hydrolase</keyword>
<dbReference type="PROSITE" id="PS00680">
    <property type="entry name" value="MAP_1"/>
    <property type="match status" value="1"/>
</dbReference>
<dbReference type="CDD" id="cd01086">
    <property type="entry name" value="MetAP1"/>
    <property type="match status" value="1"/>
</dbReference>
<dbReference type="PANTHER" id="PTHR43330:SF27">
    <property type="entry name" value="METHIONINE AMINOPEPTIDASE"/>
    <property type="match status" value="1"/>
</dbReference>
<dbReference type="Gene3D" id="3.90.230.10">
    <property type="entry name" value="Creatinase/methionine aminopeptidase superfamily"/>
    <property type="match status" value="1"/>
</dbReference>
<feature type="binding site" evidence="6">
    <location>
        <position position="111"/>
    </location>
    <ligand>
        <name>a divalent metal cation</name>
        <dbReference type="ChEBI" id="CHEBI:60240"/>
        <label>2</label>
        <note>catalytic</note>
    </ligand>
</feature>
<dbReference type="EMBL" id="PVTX01000005">
    <property type="protein sequence ID" value="PRZ07048.1"/>
    <property type="molecule type" value="Genomic_DNA"/>
</dbReference>
<feature type="binding site" evidence="6">
    <location>
        <position position="198"/>
    </location>
    <ligand>
        <name>substrate</name>
    </ligand>
</feature>
<feature type="binding site" evidence="6">
    <location>
        <position position="111"/>
    </location>
    <ligand>
        <name>a divalent metal cation</name>
        <dbReference type="ChEBI" id="CHEBI:60240"/>
        <label>1</label>
    </ligand>
</feature>
<feature type="binding site" evidence="6">
    <location>
        <position position="83"/>
    </location>
    <ligand>
        <name>substrate</name>
    </ligand>
</feature>
<protein>
    <recommendedName>
        <fullName evidence="6 7">Methionine aminopeptidase</fullName>
        <shortName evidence="6">MAP</shortName>
        <shortName evidence="6">MetAP</shortName>
        <ecNumber evidence="6 7">3.4.11.18</ecNumber>
    </recommendedName>
    <alternativeName>
        <fullName evidence="6">Peptidase M</fullName>
    </alternativeName>
</protein>
<evidence type="ECO:0000256" key="2">
    <source>
        <dbReference type="ARBA" id="ARBA00022438"/>
    </source>
</evidence>
<feature type="binding site" evidence="6">
    <location>
        <position position="224"/>
    </location>
    <ligand>
        <name>a divalent metal cation</name>
        <dbReference type="ChEBI" id="CHEBI:60240"/>
        <label>2</label>
        <note>catalytic</note>
    </ligand>
</feature>
<feature type="binding site" evidence="6">
    <location>
        <position position="191"/>
    </location>
    <ligand>
        <name>a divalent metal cation</name>
        <dbReference type="ChEBI" id="CHEBI:60240"/>
        <label>2</label>
        <note>catalytic</note>
    </ligand>
</feature>
<keyword evidence="4 6" id="KW-0479">Metal-binding</keyword>
<gene>
    <name evidence="6" type="primary">map</name>
    <name evidence="9" type="ORF">BCL65_105189</name>
</gene>
<evidence type="ECO:0000256" key="5">
    <source>
        <dbReference type="ARBA" id="ARBA00022801"/>
    </source>
</evidence>
<dbReference type="SUPFAM" id="SSF55920">
    <property type="entry name" value="Creatinase/aminopeptidase"/>
    <property type="match status" value="1"/>
</dbReference>
<dbReference type="Pfam" id="PF00557">
    <property type="entry name" value="Peptidase_M24"/>
    <property type="match status" value="1"/>
</dbReference>
<comment type="function">
    <text evidence="1 6">Removes the N-terminal methionine from nascent proteins. The N-terminal methionine is often cleaved when the second residue in the primary sequence is small and uncharged (Met-Ala-, Cys, Gly, Pro, Ser, Thr, or Val). Requires deformylation of the N(alpha)-formylated initiator methionine before it can be hydrolyzed.</text>
</comment>
<evidence type="ECO:0000313" key="10">
    <source>
        <dbReference type="Proteomes" id="UP000239895"/>
    </source>
</evidence>
<evidence type="ECO:0000256" key="6">
    <source>
        <dbReference type="HAMAP-Rule" id="MF_01974"/>
    </source>
</evidence>
<comment type="similarity">
    <text evidence="6">Belongs to the peptidase M24A family. Methionine aminopeptidase type 1 subfamily.</text>
</comment>
<dbReference type="EC" id="3.4.11.18" evidence="6 7"/>
<organism evidence="9 10">
    <name type="scientific">Isoptericola halotolerans</name>
    <dbReference type="NCBI Taxonomy" id="300560"/>
    <lineage>
        <taxon>Bacteria</taxon>
        <taxon>Bacillati</taxon>
        <taxon>Actinomycetota</taxon>
        <taxon>Actinomycetes</taxon>
        <taxon>Micrococcales</taxon>
        <taxon>Promicromonosporaceae</taxon>
        <taxon>Isoptericola</taxon>
    </lineage>
</organism>
<evidence type="ECO:0000259" key="8">
    <source>
        <dbReference type="Pfam" id="PF00557"/>
    </source>
</evidence>
<keyword evidence="10" id="KW-1185">Reference proteome</keyword>
<dbReference type="InterPro" id="IPR002467">
    <property type="entry name" value="Pept_M24A_MAP1"/>
</dbReference>
<evidence type="ECO:0000256" key="4">
    <source>
        <dbReference type="ARBA" id="ARBA00022723"/>
    </source>
</evidence>
<evidence type="ECO:0000313" key="9">
    <source>
        <dbReference type="EMBL" id="PRZ07048.1"/>
    </source>
</evidence>
<comment type="cofactor">
    <cofactor evidence="6">
        <name>Co(2+)</name>
        <dbReference type="ChEBI" id="CHEBI:48828"/>
    </cofactor>
    <cofactor evidence="6">
        <name>Zn(2+)</name>
        <dbReference type="ChEBI" id="CHEBI:29105"/>
    </cofactor>
    <cofactor evidence="6">
        <name>Mn(2+)</name>
        <dbReference type="ChEBI" id="CHEBI:29035"/>
    </cofactor>
    <cofactor evidence="6">
        <name>Fe(2+)</name>
        <dbReference type="ChEBI" id="CHEBI:29033"/>
    </cofactor>
    <text evidence="6">Binds 2 divalent metal cations per subunit. Has a high-affinity and a low affinity metal-binding site. The true nature of the physiological cofactor is under debate. The enzyme is active with cobalt, zinc, manganese or divalent iron ions. Most likely, methionine aminopeptidases function as mononuclear Fe(2+)-metalloproteases under physiological conditions, and the catalytically relevant metal-binding site has been assigned to the histidine-containing high-affinity site.</text>
</comment>
<comment type="catalytic activity">
    <reaction evidence="6 7">
        <text>Release of N-terminal amino acids, preferentially methionine, from peptides and arylamides.</text>
        <dbReference type="EC" id="3.4.11.18"/>
    </reaction>
</comment>
<dbReference type="HAMAP" id="MF_01974">
    <property type="entry name" value="MetAP_1"/>
    <property type="match status" value="1"/>
</dbReference>
<reference evidence="9 10" key="1">
    <citation type="submission" date="2018-03" db="EMBL/GenBank/DDBJ databases">
        <title>Comparative analysis of microorganisms from saline springs in Andes Mountain Range, Colombia.</title>
        <authorList>
            <person name="Rubin E."/>
        </authorList>
    </citation>
    <scope>NUCLEOTIDE SEQUENCE [LARGE SCALE GENOMIC DNA]</scope>
    <source>
        <strain evidence="9 10">CG 23</strain>
    </source>
</reference>
<feature type="binding site" evidence="6">
    <location>
        <position position="255"/>
    </location>
    <ligand>
        <name>a divalent metal cation</name>
        <dbReference type="ChEBI" id="CHEBI:60240"/>
        <label>2</label>
        <note>catalytic</note>
    </ligand>
</feature>
<sequence>MFRSRPRIELKSLDQVRLMRRAGLVVADALAAVRAAARPGMTTGDLDVVAAGAIAEAGAEPSFLGYHGFPASICTSVNEEVVHGIPGRRVLAAGDLVSVDCGAVVEGWHGDSALSFLLGEHGAVDDDAPGVADAEGQGLVRTTRTAMWAGIAALAEGRRVGDVGVAVEASVELSAELLGAEYGLVEEYTGHGIGTAMHQPPDVLNFAATDRGPRLRPGMCLAVEPMVTLGGPRTDVLPDGWTVVTTDGSRAAHWEHTVAVVDGGVAVLTAHDLGAAGLEPFGVRPVPL</sequence>
<dbReference type="RefSeq" id="WP_106267282.1">
    <property type="nucleotide sequence ID" value="NZ_PVTX01000005.1"/>
</dbReference>
<evidence type="ECO:0000256" key="3">
    <source>
        <dbReference type="ARBA" id="ARBA00022670"/>
    </source>
</evidence>
<comment type="subunit">
    <text evidence="6">Monomer.</text>
</comment>
<proteinExistence type="inferred from homology"/>
<keyword evidence="3 6" id="KW-0645">Protease</keyword>
<dbReference type="PRINTS" id="PR00599">
    <property type="entry name" value="MAPEPTIDASE"/>
</dbReference>
<feature type="binding site" evidence="6">
    <location>
        <position position="255"/>
    </location>
    <ligand>
        <name>a divalent metal cation</name>
        <dbReference type="ChEBI" id="CHEBI:60240"/>
        <label>1</label>
    </ligand>
</feature>
<name>A0ABX5EGD6_9MICO</name>
<evidence type="ECO:0000256" key="7">
    <source>
        <dbReference type="RuleBase" id="RU003653"/>
    </source>
</evidence>
<dbReference type="Proteomes" id="UP000239895">
    <property type="component" value="Unassembled WGS sequence"/>
</dbReference>
<keyword evidence="2 6" id="KW-0031">Aminopeptidase</keyword>
<comment type="caution">
    <text evidence="9">The sequence shown here is derived from an EMBL/GenBank/DDBJ whole genome shotgun (WGS) entry which is preliminary data.</text>
</comment>
<dbReference type="InterPro" id="IPR036005">
    <property type="entry name" value="Creatinase/aminopeptidase-like"/>
</dbReference>
<evidence type="ECO:0000256" key="1">
    <source>
        <dbReference type="ARBA" id="ARBA00002521"/>
    </source>
</evidence>
<dbReference type="InterPro" id="IPR001714">
    <property type="entry name" value="Pept_M24_MAP"/>
</dbReference>
<dbReference type="PANTHER" id="PTHR43330">
    <property type="entry name" value="METHIONINE AMINOPEPTIDASE"/>
    <property type="match status" value="1"/>
</dbReference>
<dbReference type="InterPro" id="IPR000994">
    <property type="entry name" value="Pept_M24"/>
</dbReference>